<evidence type="ECO:0000256" key="1">
    <source>
        <dbReference type="SAM" id="MobiDB-lite"/>
    </source>
</evidence>
<proteinExistence type="predicted"/>
<dbReference type="Proteomes" id="UP000335538">
    <property type="component" value="Unassembled WGS sequence"/>
</dbReference>
<sequence>MLNTLAKGGAHSVTPLTLHAGLVTLPDGLEVPATLDFRDPEALAAARHALLEAPALQRWCEQASDGVEQTEVRNALVTLIFYARADGEEQELEALLGARQTARDTVAAHLTPAGNEALRQTLAEPAVPHAFSLYLAPADRVWLVDQGWRQEAEARLSAGAAAQAAIIYTTAAATLVRLPGQQGRAAALYALAAKAHQQANELAAAAGHLMTAGDLERVRADHLLDHLETLLGNLNVRSDEGEVRGDEVDCHAAMTSAATHYAGAAALHTTLQQPERAIDAHTKAAEALAEIGRFMAAAALHTKIANTWTQIAAVHRRAGELELAATAAQQAALADAAALVAYGEAATAHIGVNEYGPAGHAFTLARQHALAGKAFMWAAQQCETDADEYREAEPTAAQAAAQQALVYYALASAAYQRAAADARTNGSDAAWTYLQRAELARQCSGLGLGVLRPADLPRPPGAHDVPDARAPLALGQGGPPR</sequence>
<protein>
    <submittedName>
        <fullName evidence="2">Uncharacterized protein</fullName>
    </submittedName>
</protein>
<dbReference type="AlphaFoldDB" id="A0A5E5BNI4"/>
<evidence type="ECO:0000313" key="3">
    <source>
        <dbReference type="Proteomes" id="UP000335538"/>
    </source>
</evidence>
<dbReference type="RefSeq" id="WP_150811523.1">
    <property type="nucleotide sequence ID" value="NZ_CABPSR010000039.1"/>
</dbReference>
<gene>
    <name evidence="2" type="ORF">PSP31121_05493</name>
</gene>
<accession>A0A5E5BNI4</accession>
<feature type="region of interest" description="Disordered" evidence="1">
    <location>
        <begin position="455"/>
        <end position="481"/>
    </location>
</feature>
<name>A0A5E5BNI4_9BURK</name>
<organism evidence="2 3">
    <name type="scientific">Pandoraea sputorum</name>
    <dbReference type="NCBI Taxonomy" id="93222"/>
    <lineage>
        <taxon>Bacteria</taxon>
        <taxon>Pseudomonadati</taxon>
        <taxon>Pseudomonadota</taxon>
        <taxon>Betaproteobacteria</taxon>
        <taxon>Burkholderiales</taxon>
        <taxon>Burkholderiaceae</taxon>
        <taxon>Pandoraea</taxon>
    </lineage>
</organism>
<dbReference type="EMBL" id="CABPSR010000039">
    <property type="protein sequence ID" value="VVE85860.1"/>
    <property type="molecule type" value="Genomic_DNA"/>
</dbReference>
<reference evidence="2 3" key="1">
    <citation type="submission" date="2019-08" db="EMBL/GenBank/DDBJ databases">
        <authorList>
            <person name="Peeters C."/>
        </authorList>
    </citation>
    <scope>NUCLEOTIDE SEQUENCE [LARGE SCALE GENOMIC DNA]</scope>
    <source>
        <strain evidence="2 3">LMG 31121</strain>
    </source>
</reference>
<evidence type="ECO:0000313" key="2">
    <source>
        <dbReference type="EMBL" id="VVE85860.1"/>
    </source>
</evidence>